<gene>
    <name evidence="1" type="ORF">M3P19_03760</name>
</gene>
<dbReference type="Pfam" id="PF20113">
    <property type="entry name" value="DUF6503"/>
    <property type="match status" value="1"/>
</dbReference>
<evidence type="ECO:0000313" key="1">
    <source>
        <dbReference type="EMBL" id="MCL6273109.1"/>
    </source>
</evidence>
<keyword evidence="2" id="KW-1185">Reference proteome</keyword>
<reference evidence="1 2" key="1">
    <citation type="submission" date="2022-05" db="EMBL/GenBank/DDBJ databases">
        <authorList>
            <person name="Park J.-S."/>
        </authorList>
    </citation>
    <scope>NUCLEOTIDE SEQUENCE [LARGE SCALE GENOMIC DNA]</scope>
    <source>
        <strain evidence="1 2">2012CJ35-5</strain>
    </source>
</reference>
<name>A0ABT0PP03_9FLAO</name>
<dbReference type="Proteomes" id="UP001203607">
    <property type="component" value="Unassembled WGS sequence"/>
</dbReference>
<dbReference type="EMBL" id="JAMFMA010000001">
    <property type="protein sequence ID" value="MCL6273109.1"/>
    <property type="molecule type" value="Genomic_DNA"/>
</dbReference>
<accession>A0ABT0PP03</accession>
<evidence type="ECO:0000313" key="2">
    <source>
        <dbReference type="Proteomes" id="UP001203607"/>
    </source>
</evidence>
<organism evidence="1 2">
    <name type="scientific">Flagellimonas spongiicola</name>
    <dbReference type="NCBI Taxonomy" id="2942208"/>
    <lineage>
        <taxon>Bacteria</taxon>
        <taxon>Pseudomonadati</taxon>
        <taxon>Bacteroidota</taxon>
        <taxon>Flavobacteriia</taxon>
        <taxon>Flavobacteriales</taxon>
        <taxon>Flavobacteriaceae</taxon>
        <taxon>Flagellimonas</taxon>
    </lineage>
</organism>
<sequence length="245" mass="28080">MKKALFGLILVAIISCKQETKPKLTAQEIVDKSIEVSGGKLYKEKGTSFMFRERKYISALSNGGKVLKRITYLDSVTITDVKTNAGLTHYFNDTIVELPDSIAFKYANSVNSVHYFARLPYGLNDKAVNKEFLGEEVIKGESFYKLKVSFQQEGGGKDFDDTYLYWFDKQTFKPRYLAYDYHTDGGGQRFREAYNERYVGDIRFVDYNNFKPKDKSSNLMDIGKLFEEGKLDLLSKIELTDIAVE</sequence>
<dbReference type="RefSeq" id="WP_249656283.1">
    <property type="nucleotide sequence ID" value="NZ_JAMFMA010000001.1"/>
</dbReference>
<dbReference type="InterPro" id="IPR045444">
    <property type="entry name" value="DUF6503"/>
</dbReference>
<proteinExistence type="predicted"/>
<protein>
    <submittedName>
        <fullName evidence="1">Deoxyribose-phosphate aldolase</fullName>
    </submittedName>
</protein>
<comment type="caution">
    <text evidence="1">The sequence shown here is derived from an EMBL/GenBank/DDBJ whole genome shotgun (WGS) entry which is preliminary data.</text>
</comment>
<dbReference type="PROSITE" id="PS51257">
    <property type="entry name" value="PROKAR_LIPOPROTEIN"/>
    <property type="match status" value="1"/>
</dbReference>